<protein>
    <submittedName>
        <fullName evidence="1">Uncharacterized protein</fullName>
    </submittedName>
</protein>
<dbReference type="OrthoDB" id="1121032at2"/>
<dbReference type="STRING" id="76123.AS203_11140"/>
<proteinExistence type="predicted"/>
<organism evidence="1 2">
    <name type="scientific">Hoylesella enoeca</name>
    <dbReference type="NCBI Taxonomy" id="76123"/>
    <lineage>
        <taxon>Bacteria</taxon>
        <taxon>Pseudomonadati</taxon>
        <taxon>Bacteroidota</taxon>
        <taxon>Bacteroidia</taxon>
        <taxon>Bacteroidales</taxon>
        <taxon>Prevotellaceae</taxon>
        <taxon>Hoylesella</taxon>
    </lineage>
</organism>
<dbReference type="EMBL" id="CP013195">
    <property type="protein sequence ID" value="ALO49568.1"/>
    <property type="molecule type" value="Genomic_DNA"/>
</dbReference>
<accession>A0A0S2KMQ3</accession>
<dbReference type="Proteomes" id="UP000056252">
    <property type="component" value="Chromosome"/>
</dbReference>
<sequence>MLQRDYIMRLIQEFMVAIQKFLEKAEGEDQDLALRDLYRQYVGDYETLRNLSVDEALHYAGEHWKDDEQTERLGMLAELYYVEGSGKQAPLRDMLLEKAFRLFDYLSTHDKTFNLDRQQKMVHIQQMLHAKSR</sequence>
<dbReference type="RefSeq" id="WP_025065570.1">
    <property type="nucleotide sequence ID" value="NZ_CP013195.1"/>
</dbReference>
<dbReference type="eggNOG" id="ENOG50341JH">
    <property type="taxonomic scope" value="Bacteria"/>
</dbReference>
<evidence type="ECO:0000313" key="2">
    <source>
        <dbReference type="Proteomes" id="UP000056252"/>
    </source>
</evidence>
<keyword evidence="2" id="KW-1185">Reference proteome</keyword>
<name>A0A0S2KMQ3_9BACT</name>
<dbReference type="KEGG" id="peo:AS203_11140"/>
<dbReference type="AlphaFoldDB" id="A0A0S2KMQ3"/>
<reference evidence="2" key="1">
    <citation type="submission" date="2015-11" db="EMBL/GenBank/DDBJ databases">
        <authorList>
            <person name="Holder M.E."/>
            <person name="Ajami N.J."/>
            <person name="Petrosino J.F."/>
        </authorList>
    </citation>
    <scope>NUCLEOTIDE SEQUENCE [LARGE SCALE GENOMIC DNA]</scope>
    <source>
        <strain evidence="2">F0113</strain>
    </source>
</reference>
<gene>
    <name evidence="1" type="ORF">AS203_11140</name>
</gene>
<evidence type="ECO:0000313" key="1">
    <source>
        <dbReference type="EMBL" id="ALO49568.1"/>
    </source>
</evidence>